<dbReference type="Gene3D" id="3.30.450.20">
    <property type="entry name" value="PAS domain"/>
    <property type="match status" value="1"/>
</dbReference>
<dbReference type="Proteomes" id="UP000823915">
    <property type="component" value="Unassembled WGS sequence"/>
</dbReference>
<dbReference type="AlphaFoldDB" id="A0A9D1YCH8"/>
<comment type="caution">
    <text evidence="1">The sequence shown here is derived from an EMBL/GenBank/DDBJ whole genome shotgun (WGS) entry which is preliminary data.</text>
</comment>
<dbReference type="EMBL" id="DXDU01000055">
    <property type="protein sequence ID" value="HIY26195.1"/>
    <property type="molecule type" value="Genomic_DNA"/>
</dbReference>
<proteinExistence type="predicted"/>
<dbReference type="SUPFAM" id="SSF55785">
    <property type="entry name" value="PYP-like sensor domain (PAS domain)"/>
    <property type="match status" value="1"/>
</dbReference>
<reference evidence="1" key="2">
    <citation type="submission" date="2021-04" db="EMBL/GenBank/DDBJ databases">
        <authorList>
            <person name="Gilroy R."/>
        </authorList>
    </citation>
    <scope>NUCLEOTIDE SEQUENCE</scope>
    <source>
        <strain evidence="1">1282</strain>
    </source>
</reference>
<organism evidence="1 2">
    <name type="scientific">Candidatus Acutalibacter pullistercoris</name>
    <dbReference type="NCBI Taxonomy" id="2838418"/>
    <lineage>
        <taxon>Bacteria</taxon>
        <taxon>Bacillati</taxon>
        <taxon>Bacillota</taxon>
        <taxon>Clostridia</taxon>
        <taxon>Eubacteriales</taxon>
        <taxon>Acutalibacteraceae</taxon>
        <taxon>Acutalibacter</taxon>
    </lineage>
</organism>
<dbReference type="InterPro" id="IPR035965">
    <property type="entry name" value="PAS-like_dom_sf"/>
</dbReference>
<protein>
    <submittedName>
        <fullName evidence="1">PAS domain-containing protein</fullName>
    </submittedName>
</protein>
<reference evidence="1" key="1">
    <citation type="journal article" date="2021" name="PeerJ">
        <title>Extensive microbial diversity within the chicken gut microbiome revealed by metagenomics and culture.</title>
        <authorList>
            <person name="Gilroy R."/>
            <person name="Ravi A."/>
            <person name="Getino M."/>
            <person name="Pursley I."/>
            <person name="Horton D.L."/>
            <person name="Alikhan N.F."/>
            <person name="Baker D."/>
            <person name="Gharbi K."/>
            <person name="Hall N."/>
            <person name="Watson M."/>
            <person name="Adriaenssens E.M."/>
            <person name="Foster-Nyarko E."/>
            <person name="Jarju S."/>
            <person name="Secka A."/>
            <person name="Antonio M."/>
            <person name="Oren A."/>
            <person name="Chaudhuri R.R."/>
            <person name="La Ragione R."/>
            <person name="Hildebrand F."/>
            <person name="Pallen M.J."/>
        </authorList>
    </citation>
    <scope>NUCLEOTIDE SEQUENCE</scope>
    <source>
        <strain evidence="1">1282</strain>
    </source>
</reference>
<evidence type="ECO:0000313" key="2">
    <source>
        <dbReference type="Proteomes" id="UP000823915"/>
    </source>
</evidence>
<sequence>MDELTILRGIVDSYPTPIVFVDDTYTIRFLNRYAQYHYYQERGYRDLVGKSLFLCHDTQAAKERIQKAFEKMKSDGKEVFVGVNLHNQRIYMQPVRDREGRLLGFFERFELNLRIDRTL</sequence>
<name>A0A9D1YCH8_9FIRM</name>
<accession>A0A9D1YCH8</accession>
<gene>
    <name evidence="1" type="ORF">H9838_03370</name>
</gene>
<evidence type="ECO:0000313" key="1">
    <source>
        <dbReference type="EMBL" id="HIY26195.1"/>
    </source>
</evidence>
<dbReference type="Pfam" id="PF13596">
    <property type="entry name" value="PAS_10"/>
    <property type="match status" value="1"/>
</dbReference>